<dbReference type="InterPro" id="IPR009078">
    <property type="entry name" value="Ferritin-like_SF"/>
</dbReference>
<feature type="region of interest" description="Disordered" evidence="1">
    <location>
        <begin position="1"/>
        <end position="20"/>
    </location>
</feature>
<organism evidence="2 3">
    <name type="scientific">Aromatoleum buckelii</name>
    <dbReference type="NCBI Taxonomy" id="200254"/>
    <lineage>
        <taxon>Bacteria</taxon>
        <taxon>Pseudomonadati</taxon>
        <taxon>Pseudomonadota</taxon>
        <taxon>Betaproteobacteria</taxon>
        <taxon>Rhodocyclales</taxon>
        <taxon>Rhodocyclaceae</taxon>
        <taxon>Aromatoleum</taxon>
    </lineage>
</organism>
<dbReference type="EMBL" id="WTVH01000013">
    <property type="protein sequence ID" value="NMF93341.1"/>
    <property type="molecule type" value="Genomic_DNA"/>
</dbReference>
<dbReference type="Gene3D" id="1.20.1260.10">
    <property type="match status" value="1"/>
</dbReference>
<evidence type="ECO:0000256" key="1">
    <source>
        <dbReference type="SAM" id="MobiDB-lite"/>
    </source>
</evidence>
<dbReference type="InterPro" id="IPR012347">
    <property type="entry name" value="Ferritin-like"/>
</dbReference>
<dbReference type="SUPFAM" id="SSF47240">
    <property type="entry name" value="Ferritin-like"/>
    <property type="match status" value="1"/>
</dbReference>
<gene>
    <name evidence="2" type="ORF">GO608_08365</name>
</gene>
<dbReference type="Proteomes" id="UP000601990">
    <property type="component" value="Unassembled WGS sequence"/>
</dbReference>
<reference evidence="2" key="1">
    <citation type="submission" date="2019-12" db="EMBL/GenBank/DDBJ databases">
        <title>Comparative genomics gives insights into the taxonomy of the Azoarcus-Aromatoleum group and reveals separate origins of nif in the plant-associated Azoarcus and non-plant-associated Aromatoleum sub-groups.</title>
        <authorList>
            <person name="Lafos M."/>
            <person name="Maluk M."/>
            <person name="Batista M."/>
            <person name="Junghare M."/>
            <person name="Carmona M."/>
            <person name="Faoro H."/>
            <person name="Cruz L.M."/>
            <person name="Battistoni F."/>
            <person name="De Souza E."/>
            <person name="Pedrosa F."/>
            <person name="Chen W.-M."/>
            <person name="Poole P.S."/>
            <person name="Dixon R.A."/>
            <person name="James E.K."/>
        </authorList>
    </citation>
    <scope>NUCLEOTIDE SEQUENCE</scope>
    <source>
        <strain evidence="2">U120</strain>
    </source>
</reference>
<dbReference type="RefSeq" id="WP_169198622.1">
    <property type="nucleotide sequence ID" value="NZ_WTVH02000010.1"/>
</dbReference>
<sequence length="248" mass="26911">MDDGTEPGFNRTGAQSSPLSVHSMQLYADERVPEEVSAPDEMPDGKEMAAVRCDYAVEAERIGSVPMPGVLTSAFTAVVSKLGARKPEVLVDKLGERLAFERIGVRLYQALIDKAAALATQQRMPFSVDDLQRLRDDELAHMHVLASALDSLGADSTAQTPAAAVSAVAISGLMQVLTDPRTTLVHCLEAMLIAELADDASWELLISLTAEADQDQFLPQFRSARDNEKAHVRQIRGWLQTVVLGEAR</sequence>
<accession>A0ABX1N1Z4</accession>
<evidence type="ECO:0000313" key="2">
    <source>
        <dbReference type="EMBL" id="NMF93341.1"/>
    </source>
</evidence>
<keyword evidence="3" id="KW-1185">Reference proteome</keyword>
<proteinExistence type="predicted"/>
<protein>
    <submittedName>
        <fullName evidence="2">Ferritin-like domain-containing protein</fullName>
    </submittedName>
</protein>
<evidence type="ECO:0000313" key="3">
    <source>
        <dbReference type="Proteomes" id="UP000601990"/>
    </source>
</evidence>
<name>A0ABX1N1Z4_9RHOO</name>
<dbReference type="CDD" id="cd00657">
    <property type="entry name" value="Ferritin_like"/>
    <property type="match status" value="1"/>
</dbReference>
<comment type="caution">
    <text evidence="2">The sequence shown here is derived from an EMBL/GenBank/DDBJ whole genome shotgun (WGS) entry which is preliminary data.</text>
</comment>